<accession>A0ABU7PE27</accession>
<dbReference type="InterPro" id="IPR050114">
    <property type="entry name" value="UPF0173_UPF0282_UlaG_hydrolase"/>
</dbReference>
<name>A0ABU7PE27_9ACTN</name>
<dbReference type="PANTHER" id="PTHR43546:SF9">
    <property type="entry name" value="L-ASCORBATE-6-PHOSPHATE LACTONASE ULAG-RELATED"/>
    <property type="match status" value="1"/>
</dbReference>
<proteinExistence type="predicted"/>
<sequence>MDTQLELTFLGHQTWLVQGAGRSVLVDPVLAPAFGLPGRAECRVWPPRAIDTDAMPQVDAVILTHEHLDHFHLPSLALLDRSIPVYVGPLLLEPVEAAIIRLGFTVHRLDHTSPIELGGLRATLYPAGAKTLFWEDRVFQPCVQAGDGPAVFIAVDADISDLYLQHIAEGVQPVPRMTVLSNNSQIVPPGMPASSVNLLPGLDGTRHKTGLSVLNQLLLEVAAPLDGVADIALCGNGFVPPGSPHGPFLYSDHVEMAATANRLQHLFTVHGPRPGDQLCVPGSPAEKVTSRPVGWVQIDGTFEHEQLRAHNAFRTDPGQVVLAALADEPADWDQALDTVTGELPRLGRELLATSSGILACSIHEYLSGPLGRHRAVLRLKDGPGGHLLQFAWDVTTASFDPVPATTRDEAMATYPFGAELFFCDFVALLEGRLQVWDVAGGSMECWHIGPPLDSLVYAFFGIYGEHQRPDLAGRSYVHLAGGVAEAVVPAGTR</sequence>
<evidence type="ECO:0000313" key="4">
    <source>
        <dbReference type="Proteomes" id="UP001344658"/>
    </source>
</evidence>
<dbReference type="SMART" id="SM00849">
    <property type="entry name" value="Lactamase_B"/>
    <property type="match status" value="1"/>
</dbReference>
<organism evidence="3 4">
    <name type="scientific">Actinacidiphila polyblastidii</name>
    <dbReference type="NCBI Taxonomy" id="3110430"/>
    <lineage>
        <taxon>Bacteria</taxon>
        <taxon>Bacillati</taxon>
        <taxon>Actinomycetota</taxon>
        <taxon>Actinomycetes</taxon>
        <taxon>Kitasatosporales</taxon>
        <taxon>Streptomycetaceae</taxon>
        <taxon>Actinacidiphila</taxon>
    </lineage>
</organism>
<dbReference type="Pfam" id="PF13483">
    <property type="entry name" value="Lactamase_B_3"/>
    <property type="match status" value="1"/>
</dbReference>
<dbReference type="RefSeq" id="WP_330797004.1">
    <property type="nucleotide sequence ID" value="NZ_JAZEWV010000014.1"/>
</dbReference>
<dbReference type="Proteomes" id="UP001344658">
    <property type="component" value="Unassembled WGS sequence"/>
</dbReference>
<dbReference type="PANTHER" id="PTHR43546">
    <property type="entry name" value="UPF0173 METAL-DEPENDENT HYDROLASE MJ1163-RELATED"/>
    <property type="match status" value="1"/>
</dbReference>
<protein>
    <submittedName>
        <fullName evidence="3">MBL fold metallo-hydrolase</fullName>
    </submittedName>
</protein>
<keyword evidence="4" id="KW-1185">Reference proteome</keyword>
<dbReference type="Gene3D" id="3.60.15.10">
    <property type="entry name" value="Ribonuclease Z/Hydroxyacylglutathione hydrolase-like"/>
    <property type="match status" value="1"/>
</dbReference>
<gene>
    <name evidence="3" type="ORF">V2S66_19035</name>
</gene>
<evidence type="ECO:0000256" key="1">
    <source>
        <dbReference type="ARBA" id="ARBA00022801"/>
    </source>
</evidence>
<dbReference type="InterPro" id="IPR036866">
    <property type="entry name" value="RibonucZ/Hydroxyglut_hydro"/>
</dbReference>
<reference evidence="3 4" key="1">
    <citation type="submission" date="2023-12" db="EMBL/GenBank/DDBJ databases">
        <title>Streptomyces sp. V4-01.</title>
        <authorList>
            <person name="Somphong A."/>
            <person name="Phongsopitanun W."/>
        </authorList>
    </citation>
    <scope>NUCLEOTIDE SEQUENCE [LARGE SCALE GENOMIC DNA]</scope>
    <source>
        <strain evidence="3 4">V4-01</strain>
    </source>
</reference>
<dbReference type="EMBL" id="JAZEWV010000014">
    <property type="protein sequence ID" value="MEE4544059.1"/>
    <property type="molecule type" value="Genomic_DNA"/>
</dbReference>
<dbReference type="InterPro" id="IPR001279">
    <property type="entry name" value="Metallo-B-lactamas"/>
</dbReference>
<keyword evidence="1" id="KW-0378">Hydrolase</keyword>
<evidence type="ECO:0000313" key="3">
    <source>
        <dbReference type="EMBL" id="MEE4544059.1"/>
    </source>
</evidence>
<dbReference type="SUPFAM" id="SSF56281">
    <property type="entry name" value="Metallo-hydrolase/oxidoreductase"/>
    <property type="match status" value="1"/>
</dbReference>
<feature type="domain" description="Metallo-beta-lactamase" evidence="2">
    <location>
        <begin position="11"/>
        <end position="191"/>
    </location>
</feature>
<evidence type="ECO:0000259" key="2">
    <source>
        <dbReference type="SMART" id="SM00849"/>
    </source>
</evidence>
<comment type="caution">
    <text evidence="3">The sequence shown here is derived from an EMBL/GenBank/DDBJ whole genome shotgun (WGS) entry which is preliminary data.</text>
</comment>